<dbReference type="SUPFAM" id="SSF57850">
    <property type="entry name" value="RING/U-box"/>
    <property type="match status" value="1"/>
</dbReference>
<dbReference type="AlphaFoldDB" id="A0AAV8ETI1"/>
<keyword evidence="11 13" id="KW-0472">Membrane</keyword>
<dbReference type="Gene3D" id="3.30.40.10">
    <property type="entry name" value="Zinc/RING finger domain, C3HC4 (zinc finger)"/>
    <property type="match status" value="1"/>
</dbReference>
<dbReference type="GO" id="GO:0016567">
    <property type="term" value="P:protein ubiquitination"/>
    <property type="evidence" value="ECO:0007669"/>
    <property type="project" value="TreeGrafter"/>
</dbReference>
<evidence type="ECO:0000256" key="9">
    <source>
        <dbReference type="ARBA" id="ARBA00022833"/>
    </source>
</evidence>
<dbReference type="SMART" id="SM00184">
    <property type="entry name" value="RING"/>
    <property type="match status" value="1"/>
</dbReference>
<feature type="domain" description="RING-type" evidence="14">
    <location>
        <begin position="67"/>
        <end position="110"/>
    </location>
</feature>
<organism evidence="15 16">
    <name type="scientific">Rhynchospora pubera</name>
    <dbReference type="NCBI Taxonomy" id="906938"/>
    <lineage>
        <taxon>Eukaryota</taxon>
        <taxon>Viridiplantae</taxon>
        <taxon>Streptophyta</taxon>
        <taxon>Embryophyta</taxon>
        <taxon>Tracheophyta</taxon>
        <taxon>Spermatophyta</taxon>
        <taxon>Magnoliopsida</taxon>
        <taxon>Liliopsida</taxon>
        <taxon>Poales</taxon>
        <taxon>Cyperaceae</taxon>
        <taxon>Cyperoideae</taxon>
        <taxon>Rhynchosporeae</taxon>
        <taxon>Rhynchospora</taxon>
    </lineage>
</organism>
<evidence type="ECO:0000256" key="7">
    <source>
        <dbReference type="ARBA" id="ARBA00022771"/>
    </source>
</evidence>
<evidence type="ECO:0000256" key="10">
    <source>
        <dbReference type="ARBA" id="ARBA00022989"/>
    </source>
</evidence>
<evidence type="ECO:0000256" key="6">
    <source>
        <dbReference type="ARBA" id="ARBA00022723"/>
    </source>
</evidence>
<evidence type="ECO:0000256" key="8">
    <source>
        <dbReference type="ARBA" id="ARBA00022786"/>
    </source>
</evidence>
<protein>
    <recommendedName>
        <fullName evidence="3">RING-type E3 ubiquitin transferase</fullName>
        <ecNumber evidence="3">2.3.2.27</ecNumber>
    </recommendedName>
</protein>
<evidence type="ECO:0000313" key="15">
    <source>
        <dbReference type="EMBL" id="KAJ4784483.1"/>
    </source>
</evidence>
<dbReference type="PROSITE" id="PS50089">
    <property type="entry name" value="ZF_RING_2"/>
    <property type="match status" value="1"/>
</dbReference>
<comment type="caution">
    <text evidence="15">The sequence shown here is derived from an EMBL/GenBank/DDBJ whole genome shotgun (WGS) entry which is preliminary data.</text>
</comment>
<dbReference type="InterPro" id="IPR001841">
    <property type="entry name" value="Znf_RING"/>
</dbReference>
<dbReference type="Pfam" id="PF13639">
    <property type="entry name" value="zf-RING_2"/>
    <property type="match status" value="1"/>
</dbReference>
<proteinExistence type="predicted"/>
<evidence type="ECO:0000256" key="4">
    <source>
        <dbReference type="ARBA" id="ARBA00022679"/>
    </source>
</evidence>
<dbReference type="EC" id="2.3.2.27" evidence="3"/>
<comment type="subcellular location">
    <subcellularLocation>
        <location evidence="2">Membrane</location>
        <topology evidence="2">Multi-pass membrane protein</topology>
    </subcellularLocation>
</comment>
<keyword evidence="16" id="KW-1185">Reference proteome</keyword>
<name>A0AAV8ETI1_9POAL</name>
<keyword evidence="4" id="KW-0808">Transferase</keyword>
<evidence type="ECO:0000256" key="13">
    <source>
        <dbReference type="SAM" id="Phobius"/>
    </source>
</evidence>
<keyword evidence="8" id="KW-0833">Ubl conjugation pathway</keyword>
<dbReference type="EMBL" id="JAMFTS010000002">
    <property type="protein sequence ID" value="KAJ4784483.1"/>
    <property type="molecule type" value="Genomic_DNA"/>
</dbReference>
<gene>
    <name evidence="15" type="ORF">LUZ62_035729</name>
</gene>
<dbReference type="PANTHER" id="PTHR45977">
    <property type="entry name" value="TARGET OF ERK KINASE MPK-1"/>
    <property type="match status" value="1"/>
</dbReference>
<evidence type="ECO:0000256" key="5">
    <source>
        <dbReference type="ARBA" id="ARBA00022692"/>
    </source>
</evidence>
<dbReference type="InterPro" id="IPR013083">
    <property type="entry name" value="Znf_RING/FYVE/PHD"/>
</dbReference>
<evidence type="ECO:0000256" key="1">
    <source>
        <dbReference type="ARBA" id="ARBA00000900"/>
    </source>
</evidence>
<evidence type="ECO:0000256" key="11">
    <source>
        <dbReference type="ARBA" id="ARBA00023136"/>
    </source>
</evidence>
<keyword evidence="10 13" id="KW-1133">Transmembrane helix</keyword>
<dbReference type="Proteomes" id="UP001140206">
    <property type="component" value="Chromosome 2"/>
</dbReference>
<sequence length="142" mass="15769">MVCSFIKCKILVLFSNVQPHSLFFSLFMSHYIATFICQVFPVRNPIASLRLCADTGSTGSGKDCNECCVCLSSIKCSDTTRRLPCGHSFHKNCVDRWLLGLRQKTCPLCRLPIGVGLAKVIEDQIIGDDLMIWFSSLFVSGP</sequence>
<dbReference type="PANTHER" id="PTHR45977:SF13">
    <property type="entry name" value="GB|AAF27103.1"/>
    <property type="match status" value="1"/>
</dbReference>
<evidence type="ECO:0000259" key="14">
    <source>
        <dbReference type="PROSITE" id="PS50089"/>
    </source>
</evidence>
<dbReference type="GO" id="GO:0000325">
    <property type="term" value="C:plant-type vacuole"/>
    <property type="evidence" value="ECO:0007669"/>
    <property type="project" value="TreeGrafter"/>
</dbReference>
<feature type="transmembrane region" description="Helical" evidence="13">
    <location>
        <begin position="22"/>
        <end position="40"/>
    </location>
</feature>
<dbReference type="GO" id="GO:0006511">
    <property type="term" value="P:ubiquitin-dependent protein catabolic process"/>
    <property type="evidence" value="ECO:0007669"/>
    <property type="project" value="TreeGrafter"/>
</dbReference>
<comment type="catalytic activity">
    <reaction evidence="1">
        <text>S-ubiquitinyl-[E2 ubiquitin-conjugating enzyme]-L-cysteine + [acceptor protein]-L-lysine = [E2 ubiquitin-conjugating enzyme]-L-cysteine + N(6)-ubiquitinyl-[acceptor protein]-L-lysine.</text>
        <dbReference type="EC" id="2.3.2.27"/>
    </reaction>
</comment>
<accession>A0AAV8ETI1</accession>
<dbReference type="GO" id="GO:0016020">
    <property type="term" value="C:membrane"/>
    <property type="evidence" value="ECO:0007669"/>
    <property type="project" value="UniProtKB-SubCell"/>
</dbReference>
<keyword evidence="7 12" id="KW-0863">Zinc-finger</keyword>
<keyword evidence="9" id="KW-0862">Zinc</keyword>
<keyword evidence="6" id="KW-0479">Metal-binding</keyword>
<evidence type="ECO:0000256" key="3">
    <source>
        <dbReference type="ARBA" id="ARBA00012483"/>
    </source>
</evidence>
<dbReference type="GO" id="GO:0061630">
    <property type="term" value="F:ubiquitin protein ligase activity"/>
    <property type="evidence" value="ECO:0007669"/>
    <property type="project" value="UniProtKB-EC"/>
</dbReference>
<evidence type="ECO:0000313" key="16">
    <source>
        <dbReference type="Proteomes" id="UP001140206"/>
    </source>
</evidence>
<evidence type="ECO:0000256" key="12">
    <source>
        <dbReference type="PROSITE-ProRule" id="PRU00175"/>
    </source>
</evidence>
<evidence type="ECO:0000256" key="2">
    <source>
        <dbReference type="ARBA" id="ARBA00004141"/>
    </source>
</evidence>
<reference evidence="15" key="1">
    <citation type="submission" date="2022-08" db="EMBL/GenBank/DDBJ databases">
        <authorList>
            <person name="Marques A."/>
        </authorList>
    </citation>
    <scope>NUCLEOTIDE SEQUENCE</scope>
    <source>
        <strain evidence="15">RhyPub2mFocal</strain>
        <tissue evidence="15">Leaves</tissue>
    </source>
</reference>
<keyword evidence="5 13" id="KW-0812">Transmembrane</keyword>
<dbReference type="GO" id="GO:0008270">
    <property type="term" value="F:zinc ion binding"/>
    <property type="evidence" value="ECO:0007669"/>
    <property type="project" value="UniProtKB-KW"/>
</dbReference>